<name>A0A6M3JWB5_9ZZZZ</name>
<evidence type="ECO:0000313" key="1">
    <source>
        <dbReference type="EMBL" id="QJA74349.1"/>
    </source>
</evidence>
<accession>A0A6M3JWB5</accession>
<proteinExistence type="predicted"/>
<gene>
    <name evidence="1" type="ORF">MM415A02041_0007</name>
    <name evidence="2" type="ORF">MM415B03171_0011</name>
</gene>
<reference evidence="1" key="1">
    <citation type="submission" date="2020-03" db="EMBL/GenBank/DDBJ databases">
        <title>The deep terrestrial virosphere.</title>
        <authorList>
            <person name="Holmfeldt K."/>
            <person name="Nilsson E."/>
            <person name="Simone D."/>
            <person name="Lopez-Fernandez M."/>
            <person name="Wu X."/>
            <person name="de Brujin I."/>
            <person name="Lundin D."/>
            <person name="Andersson A."/>
            <person name="Bertilsson S."/>
            <person name="Dopson M."/>
        </authorList>
    </citation>
    <scope>NUCLEOTIDE SEQUENCE</scope>
    <source>
        <strain evidence="1">MM415A02041</strain>
        <strain evidence="2">MM415B03171</strain>
    </source>
</reference>
<organism evidence="1">
    <name type="scientific">viral metagenome</name>
    <dbReference type="NCBI Taxonomy" id="1070528"/>
    <lineage>
        <taxon>unclassified sequences</taxon>
        <taxon>metagenomes</taxon>
        <taxon>organismal metagenomes</taxon>
    </lineage>
</organism>
<evidence type="ECO:0000313" key="2">
    <source>
        <dbReference type="EMBL" id="QJA86540.1"/>
    </source>
</evidence>
<dbReference type="AlphaFoldDB" id="A0A6M3JWB5"/>
<dbReference type="EMBL" id="MT142641">
    <property type="protein sequence ID" value="QJA86540.1"/>
    <property type="molecule type" value="Genomic_DNA"/>
</dbReference>
<protein>
    <submittedName>
        <fullName evidence="1">Uncharacterized protein</fullName>
    </submittedName>
</protein>
<dbReference type="EMBL" id="MT142092">
    <property type="protein sequence ID" value="QJA74349.1"/>
    <property type="molecule type" value="Genomic_DNA"/>
</dbReference>
<sequence length="171" mass="18597">MAMGPLGDLGPVTVTYNNVDLGSYFETVRFRFSETSADVKEALHGQAAVDAVLTGHGPVEVDVPFTRQTYANLMKVLPGGSNSGGESGNIKVKNRTVGTTMYANSYELILKRVVAGVADTLQQYWLHFPKAFPVPHFDVPFDNGTQRAFLVTFKAFPDATSKLSWHIGDIA</sequence>